<evidence type="ECO:0000256" key="8">
    <source>
        <dbReference type="ARBA" id="ARBA00022723"/>
    </source>
</evidence>
<dbReference type="RefSeq" id="WP_079364089.1">
    <property type="nucleotide sequence ID" value="NZ_MXAN01000064.1"/>
</dbReference>
<accession>A0A1V4GTW4</accession>
<organism evidence="15 16">
    <name type="scientific">Moraxella lacunata</name>
    <dbReference type="NCBI Taxonomy" id="477"/>
    <lineage>
        <taxon>Bacteria</taxon>
        <taxon>Pseudomonadati</taxon>
        <taxon>Pseudomonadota</taxon>
        <taxon>Gammaproteobacteria</taxon>
        <taxon>Moraxellales</taxon>
        <taxon>Moraxellaceae</taxon>
        <taxon>Moraxella</taxon>
    </lineage>
</organism>
<keyword evidence="10 12" id="KW-0378">Hydrolase</keyword>
<comment type="similarity">
    <text evidence="5 13">Belongs to the RNase HII family.</text>
</comment>
<dbReference type="CDD" id="cd07182">
    <property type="entry name" value="RNase_HII_bacteria_HII_like"/>
    <property type="match status" value="1"/>
</dbReference>
<dbReference type="GO" id="GO:0005737">
    <property type="term" value="C:cytoplasm"/>
    <property type="evidence" value="ECO:0007669"/>
    <property type="project" value="UniProtKB-SubCell"/>
</dbReference>
<evidence type="ECO:0000313" key="15">
    <source>
        <dbReference type="EMBL" id="OPH35566.1"/>
    </source>
</evidence>
<dbReference type="GO" id="GO:0003723">
    <property type="term" value="F:RNA binding"/>
    <property type="evidence" value="ECO:0007669"/>
    <property type="project" value="UniProtKB-UniRule"/>
</dbReference>
<dbReference type="InterPro" id="IPR036397">
    <property type="entry name" value="RNaseH_sf"/>
</dbReference>
<keyword evidence="9 12" id="KW-0255">Endonuclease</keyword>
<keyword evidence="11" id="KW-0464">Manganese</keyword>
<evidence type="ECO:0000256" key="1">
    <source>
        <dbReference type="ARBA" id="ARBA00000077"/>
    </source>
</evidence>
<gene>
    <name evidence="15" type="ORF">B5J94_09210</name>
</gene>
<dbReference type="AlphaFoldDB" id="A0A1V4GTW4"/>
<dbReference type="PROSITE" id="PS51975">
    <property type="entry name" value="RNASE_H_2"/>
    <property type="match status" value="1"/>
</dbReference>
<comment type="subcellular location">
    <subcellularLocation>
        <location evidence="4">Cytoplasm</location>
    </subcellularLocation>
</comment>
<dbReference type="Pfam" id="PF01351">
    <property type="entry name" value="RNase_HII"/>
    <property type="match status" value="1"/>
</dbReference>
<dbReference type="InterPro" id="IPR001352">
    <property type="entry name" value="RNase_HII/HIII"/>
</dbReference>
<feature type="binding site" evidence="12">
    <location>
        <position position="35"/>
    </location>
    <ligand>
        <name>a divalent metal cation</name>
        <dbReference type="ChEBI" id="CHEBI:60240"/>
    </ligand>
</feature>
<dbReference type="EMBL" id="MXAN01000064">
    <property type="protein sequence ID" value="OPH35566.1"/>
    <property type="molecule type" value="Genomic_DNA"/>
</dbReference>
<dbReference type="Proteomes" id="UP000191025">
    <property type="component" value="Unassembled WGS sequence"/>
</dbReference>
<reference evidence="16" key="1">
    <citation type="submission" date="2017-03" db="EMBL/GenBank/DDBJ databases">
        <title>Draft genome sequence of Moraxella equi CCUG 4950T type strain.</title>
        <authorList>
            <person name="Salva-Serra F."/>
            <person name="Engstrom-Jakobsson H."/>
            <person name="Thorell K."/>
            <person name="Jaen-Luchoro D."/>
            <person name="Gonzales-Siles L."/>
            <person name="Karlsson R."/>
            <person name="Yazdan S."/>
            <person name="Boulund F."/>
            <person name="Johnning A."/>
            <person name="Engstrand L."/>
            <person name="Kristiansson E."/>
            <person name="Moore E."/>
        </authorList>
    </citation>
    <scope>NUCLEOTIDE SEQUENCE [LARGE SCALE GENOMIC DNA]</scope>
    <source>
        <strain evidence="16">CCUG 4441</strain>
    </source>
</reference>
<evidence type="ECO:0000256" key="12">
    <source>
        <dbReference type="PROSITE-ProRule" id="PRU01319"/>
    </source>
</evidence>
<evidence type="ECO:0000256" key="5">
    <source>
        <dbReference type="ARBA" id="ARBA00007383"/>
    </source>
</evidence>
<evidence type="ECO:0000256" key="11">
    <source>
        <dbReference type="ARBA" id="ARBA00023211"/>
    </source>
</evidence>
<dbReference type="SUPFAM" id="SSF53098">
    <property type="entry name" value="Ribonuclease H-like"/>
    <property type="match status" value="1"/>
</dbReference>
<dbReference type="GO" id="GO:0043137">
    <property type="term" value="P:DNA replication, removal of RNA primer"/>
    <property type="evidence" value="ECO:0007669"/>
    <property type="project" value="TreeGrafter"/>
</dbReference>
<comment type="cofactor">
    <cofactor evidence="12">
        <name>Mn(2+)</name>
        <dbReference type="ChEBI" id="CHEBI:29035"/>
    </cofactor>
    <cofactor evidence="12">
        <name>Mg(2+)</name>
        <dbReference type="ChEBI" id="CHEBI:18420"/>
    </cofactor>
    <text evidence="12">Manganese or magnesium. Binds 1 divalent metal ion per monomer in the absence of substrate. May bind a second metal ion after substrate binding.</text>
</comment>
<dbReference type="InterPro" id="IPR022898">
    <property type="entry name" value="RNase_HII"/>
</dbReference>
<dbReference type="NCBIfam" id="NF000595">
    <property type="entry name" value="PRK00015.1-3"/>
    <property type="match status" value="1"/>
</dbReference>
<evidence type="ECO:0000256" key="3">
    <source>
        <dbReference type="ARBA" id="ARBA00004065"/>
    </source>
</evidence>
<feature type="domain" description="RNase H type-2" evidence="14">
    <location>
        <begin position="28"/>
        <end position="243"/>
    </location>
</feature>
<comment type="caution">
    <text evidence="15">The sequence shown here is derived from an EMBL/GenBank/DDBJ whole genome shotgun (WGS) entry which is preliminary data.</text>
</comment>
<keyword evidence="6" id="KW-0963">Cytoplasm</keyword>
<sequence>MIKAHTLNTYTHACTIIAHKNHALPSGTFVIGIDEVGRGSLFGQMTVGAVILDNNLTGEFGQIDLAGTPISSINDSKKLSEKKRNLLFEPIKQTCQSYALIDIPAFVIDAIDIYQATLLGMRLAIEHLIMLNNIGIHDNPVIMIDGNAMPLLSNDFAPFGSCIHTLIKGDGIHTSIACASVLAKVHRDNIMSDYAKIYPDYGLEKHKGYASKIHRDAIHKYGILPEHRKSFNPMQAILASQLF</sequence>
<name>A0A1V4GTW4_MORLA</name>
<dbReference type="InterPro" id="IPR024567">
    <property type="entry name" value="RNase_HII/HIII_dom"/>
</dbReference>
<evidence type="ECO:0000256" key="9">
    <source>
        <dbReference type="ARBA" id="ARBA00022759"/>
    </source>
</evidence>
<evidence type="ECO:0000313" key="16">
    <source>
        <dbReference type="Proteomes" id="UP000191025"/>
    </source>
</evidence>
<evidence type="ECO:0000259" key="14">
    <source>
        <dbReference type="PROSITE" id="PS51975"/>
    </source>
</evidence>
<evidence type="ECO:0000256" key="2">
    <source>
        <dbReference type="ARBA" id="ARBA00001946"/>
    </source>
</evidence>
<comment type="cofactor">
    <cofactor evidence="2">
        <name>Mg(2+)</name>
        <dbReference type="ChEBI" id="CHEBI:18420"/>
    </cofactor>
</comment>
<dbReference type="PANTHER" id="PTHR10954">
    <property type="entry name" value="RIBONUCLEASE H2 SUBUNIT A"/>
    <property type="match status" value="1"/>
</dbReference>
<dbReference type="Gene3D" id="3.30.420.10">
    <property type="entry name" value="Ribonuclease H-like superfamily/Ribonuclease H"/>
    <property type="match status" value="1"/>
</dbReference>
<evidence type="ECO:0000256" key="6">
    <source>
        <dbReference type="ARBA" id="ARBA00022490"/>
    </source>
</evidence>
<proteinExistence type="inferred from homology"/>
<dbReference type="GO" id="GO:0004523">
    <property type="term" value="F:RNA-DNA hybrid ribonuclease activity"/>
    <property type="evidence" value="ECO:0007669"/>
    <property type="project" value="UniProtKB-UniRule"/>
</dbReference>
<keyword evidence="8 12" id="KW-0479">Metal-binding</keyword>
<dbReference type="InterPro" id="IPR012337">
    <property type="entry name" value="RNaseH-like_sf"/>
</dbReference>
<dbReference type="PANTHER" id="PTHR10954:SF18">
    <property type="entry name" value="RIBONUCLEASE HII"/>
    <property type="match status" value="1"/>
</dbReference>
<evidence type="ECO:0000256" key="13">
    <source>
        <dbReference type="RuleBase" id="RU003515"/>
    </source>
</evidence>
<feature type="binding site" evidence="12">
    <location>
        <position position="145"/>
    </location>
    <ligand>
        <name>a divalent metal cation</name>
        <dbReference type="ChEBI" id="CHEBI:60240"/>
    </ligand>
</feature>
<comment type="function">
    <text evidence="3 13">Endonuclease that specifically degrades the RNA of RNA-DNA hybrids.</text>
</comment>
<protein>
    <recommendedName>
        <fullName evidence="13">Ribonuclease</fullName>
        <ecNumber evidence="13">3.1.26.4</ecNumber>
    </recommendedName>
</protein>
<dbReference type="GO" id="GO:0032299">
    <property type="term" value="C:ribonuclease H2 complex"/>
    <property type="evidence" value="ECO:0007669"/>
    <property type="project" value="TreeGrafter"/>
</dbReference>
<evidence type="ECO:0000256" key="10">
    <source>
        <dbReference type="ARBA" id="ARBA00022801"/>
    </source>
</evidence>
<dbReference type="EC" id="3.1.26.4" evidence="13"/>
<dbReference type="GO" id="GO:0046872">
    <property type="term" value="F:metal ion binding"/>
    <property type="evidence" value="ECO:0007669"/>
    <property type="project" value="UniProtKB-KW"/>
</dbReference>
<dbReference type="GO" id="GO:0006298">
    <property type="term" value="P:mismatch repair"/>
    <property type="evidence" value="ECO:0007669"/>
    <property type="project" value="TreeGrafter"/>
</dbReference>
<evidence type="ECO:0000256" key="4">
    <source>
        <dbReference type="ARBA" id="ARBA00004496"/>
    </source>
</evidence>
<comment type="catalytic activity">
    <reaction evidence="1 12 13">
        <text>Endonucleolytic cleavage to 5'-phosphomonoester.</text>
        <dbReference type="EC" id="3.1.26.4"/>
    </reaction>
</comment>
<keyword evidence="7 12" id="KW-0540">Nuclease</keyword>
<evidence type="ECO:0000256" key="7">
    <source>
        <dbReference type="ARBA" id="ARBA00022722"/>
    </source>
</evidence>
<feature type="binding site" evidence="12">
    <location>
        <position position="34"/>
    </location>
    <ligand>
        <name>a divalent metal cation</name>
        <dbReference type="ChEBI" id="CHEBI:60240"/>
    </ligand>
</feature>